<sequence>MIHQCCSIFLCLMLIFRLSGSYVIYSLREADPDPELTKLSKAFEAMTKLCKTRFSSTSAPSHGTGTTLISELCGELRPKIA</sequence>
<evidence type="ECO:0000313" key="2">
    <source>
        <dbReference type="Proteomes" id="UP000887540"/>
    </source>
</evidence>
<dbReference type="WBParaSite" id="ACRNAN_scaffold1006.g25321.t1">
    <property type="protein sequence ID" value="ACRNAN_scaffold1006.g25321.t1"/>
    <property type="gene ID" value="ACRNAN_scaffold1006.g25321"/>
</dbReference>
<dbReference type="Proteomes" id="UP000887540">
    <property type="component" value="Unplaced"/>
</dbReference>
<evidence type="ECO:0000313" key="3">
    <source>
        <dbReference type="WBParaSite" id="ACRNAN_scaffold1006.g25321.t1"/>
    </source>
</evidence>
<reference evidence="3" key="1">
    <citation type="submission" date="2022-11" db="UniProtKB">
        <authorList>
            <consortium name="WormBaseParasite"/>
        </authorList>
    </citation>
    <scope>IDENTIFICATION</scope>
</reference>
<dbReference type="AlphaFoldDB" id="A0A914CFA5"/>
<organism evidence="2 3">
    <name type="scientific">Acrobeloides nanus</name>
    <dbReference type="NCBI Taxonomy" id="290746"/>
    <lineage>
        <taxon>Eukaryota</taxon>
        <taxon>Metazoa</taxon>
        <taxon>Ecdysozoa</taxon>
        <taxon>Nematoda</taxon>
        <taxon>Chromadorea</taxon>
        <taxon>Rhabditida</taxon>
        <taxon>Tylenchina</taxon>
        <taxon>Cephalobomorpha</taxon>
        <taxon>Cephaloboidea</taxon>
        <taxon>Cephalobidae</taxon>
        <taxon>Acrobeloides</taxon>
    </lineage>
</organism>
<feature type="signal peptide" evidence="1">
    <location>
        <begin position="1"/>
        <end position="21"/>
    </location>
</feature>
<keyword evidence="2" id="KW-1185">Reference proteome</keyword>
<protein>
    <submittedName>
        <fullName evidence="3">Uncharacterized protein</fullName>
    </submittedName>
</protein>
<name>A0A914CFA5_9BILA</name>
<proteinExistence type="predicted"/>
<accession>A0A914CFA5</accession>
<keyword evidence="1" id="KW-0732">Signal</keyword>
<evidence type="ECO:0000256" key="1">
    <source>
        <dbReference type="SAM" id="SignalP"/>
    </source>
</evidence>
<feature type="chain" id="PRO_5038068723" evidence="1">
    <location>
        <begin position="22"/>
        <end position="81"/>
    </location>
</feature>